<gene>
    <name evidence="3" type="ORF">IAC59_02090</name>
</gene>
<dbReference type="EMBL" id="DVNK01000014">
    <property type="protein sequence ID" value="HIU46035.1"/>
    <property type="molecule type" value="Genomic_DNA"/>
</dbReference>
<sequence>MKRSTVARGRAAERQAADAYRARGAEILCMNYRAPGGELDIVALEGECVVFIEVKSRATAKYGAPDEAVTPLKQRRICKAALCYASEHGLMDAPMRFDVCAIDGKGVRIYENAFDYTV</sequence>
<dbReference type="HAMAP" id="MF_00048">
    <property type="entry name" value="UPF0102"/>
    <property type="match status" value="1"/>
</dbReference>
<proteinExistence type="inferred from homology"/>
<evidence type="ECO:0000313" key="3">
    <source>
        <dbReference type="EMBL" id="HIU46035.1"/>
    </source>
</evidence>
<protein>
    <recommendedName>
        <fullName evidence="2">UPF0102 protein IAC59_02090</fullName>
    </recommendedName>
</protein>
<evidence type="ECO:0000313" key="4">
    <source>
        <dbReference type="Proteomes" id="UP000824123"/>
    </source>
</evidence>
<dbReference type="InterPro" id="IPR011335">
    <property type="entry name" value="Restrct_endonuc-II-like"/>
</dbReference>
<comment type="similarity">
    <text evidence="1 2">Belongs to the UPF0102 family.</text>
</comment>
<reference evidence="3" key="1">
    <citation type="submission" date="2020-10" db="EMBL/GenBank/DDBJ databases">
        <authorList>
            <person name="Gilroy R."/>
        </authorList>
    </citation>
    <scope>NUCLEOTIDE SEQUENCE</scope>
    <source>
        <strain evidence="3">ChiSxjej2B14-8506</strain>
    </source>
</reference>
<name>A0A9D1LQD2_9FIRM</name>
<dbReference type="Gene3D" id="3.40.1350.10">
    <property type="match status" value="1"/>
</dbReference>
<reference evidence="3" key="2">
    <citation type="journal article" date="2021" name="PeerJ">
        <title>Extensive microbial diversity within the chicken gut microbiome revealed by metagenomics and culture.</title>
        <authorList>
            <person name="Gilroy R."/>
            <person name="Ravi A."/>
            <person name="Getino M."/>
            <person name="Pursley I."/>
            <person name="Horton D.L."/>
            <person name="Alikhan N.F."/>
            <person name="Baker D."/>
            <person name="Gharbi K."/>
            <person name="Hall N."/>
            <person name="Watson M."/>
            <person name="Adriaenssens E.M."/>
            <person name="Foster-Nyarko E."/>
            <person name="Jarju S."/>
            <person name="Secka A."/>
            <person name="Antonio M."/>
            <person name="Oren A."/>
            <person name="Chaudhuri R.R."/>
            <person name="La Ragione R."/>
            <person name="Hildebrand F."/>
            <person name="Pallen M.J."/>
        </authorList>
    </citation>
    <scope>NUCLEOTIDE SEQUENCE</scope>
    <source>
        <strain evidence="3">ChiSxjej2B14-8506</strain>
    </source>
</reference>
<dbReference type="AlphaFoldDB" id="A0A9D1LQD2"/>
<evidence type="ECO:0000256" key="2">
    <source>
        <dbReference type="HAMAP-Rule" id="MF_00048"/>
    </source>
</evidence>
<dbReference type="CDD" id="cd20736">
    <property type="entry name" value="PoNe_Nuclease"/>
    <property type="match status" value="1"/>
</dbReference>
<evidence type="ECO:0000256" key="1">
    <source>
        <dbReference type="ARBA" id="ARBA00006738"/>
    </source>
</evidence>
<dbReference type="Pfam" id="PF02021">
    <property type="entry name" value="UPF0102"/>
    <property type="match status" value="1"/>
</dbReference>
<accession>A0A9D1LQD2</accession>
<dbReference type="InterPro" id="IPR003509">
    <property type="entry name" value="UPF0102_YraN-like"/>
</dbReference>
<dbReference type="SUPFAM" id="SSF52980">
    <property type="entry name" value="Restriction endonuclease-like"/>
    <property type="match status" value="1"/>
</dbReference>
<dbReference type="NCBIfam" id="NF009150">
    <property type="entry name" value="PRK12497.1-3"/>
    <property type="match status" value="1"/>
</dbReference>
<dbReference type="PANTHER" id="PTHR34039">
    <property type="entry name" value="UPF0102 PROTEIN YRAN"/>
    <property type="match status" value="1"/>
</dbReference>
<dbReference type="GO" id="GO:0003676">
    <property type="term" value="F:nucleic acid binding"/>
    <property type="evidence" value="ECO:0007669"/>
    <property type="project" value="InterPro"/>
</dbReference>
<dbReference type="PANTHER" id="PTHR34039:SF1">
    <property type="entry name" value="UPF0102 PROTEIN YRAN"/>
    <property type="match status" value="1"/>
</dbReference>
<organism evidence="3 4">
    <name type="scientific">Candidatus Fimadaptatus faecigallinarum</name>
    <dbReference type="NCBI Taxonomy" id="2840814"/>
    <lineage>
        <taxon>Bacteria</taxon>
        <taxon>Bacillati</taxon>
        <taxon>Bacillota</taxon>
        <taxon>Clostridia</taxon>
        <taxon>Eubacteriales</taxon>
        <taxon>Candidatus Fimadaptatus</taxon>
    </lineage>
</organism>
<dbReference type="InterPro" id="IPR011856">
    <property type="entry name" value="tRNA_endonuc-like_dom_sf"/>
</dbReference>
<dbReference type="Proteomes" id="UP000824123">
    <property type="component" value="Unassembled WGS sequence"/>
</dbReference>
<comment type="caution">
    <text evidence="3">The sequence shown here is derived from an EMBL/GenBank/DDBJ whole genome shotgun (WGS) entry which is preliminary data.</text>
</comment>